<name>A0A6I2MNK1_9FLAO</name>
<dbReference type="SUPFAM" id="SSF48230">
    <property type="entry name" value="Chondroitin AC/alginate lyase"/>
    <property type="match status" value="1"/>
</dbReference>
<evidence type="ECO:0000256" key="1">
    <source>
        <dbReference type="SAM" id="SignalP"/>
    </source>
</evidence>
<keyword evidence="3" id="KW-1185">Reference proteome</keyword>
<feature type="chain" id="PRO_5026225021" description="Heparinase" evidence="1">
    <location>
        <begin position="25"/>
        <end position="650"/>
    </location>
</feature>
<accession>A0A6I2MNK1</accession>
<dbReference type="EMBL" id="WKJH01000024">
    <property type="protein sequence ID" value="MRX65308.1"/>
    <property type="molecule type" value="Genomic_DNA"/>
</dbReference>
<dbReference type="OrthoDB" id="9793856at2"/>
<feature type="signal peptide" evidence="1">
    <location>
        <begin position="1"/>
        <end position="24"/>
    </location>
</feature>
<comment type="caution">
    <text evidence="2">The sequence shown here is derived from an EMBL/GenBank/DDBJ whole genome shotgun (WGS) entry which is preliminary data.</text>
</comment>
<dbReference type="InterPro" id="IPR008929">
    <property type="entry name" value="Chondroitin_lyas"/>
</dbReference>
<evidence type="ECO:0000313" key="2">
    <source>
        <dbReference type="EMBL" id="MRX65308.1"/>
    </source>
</evidence>
<dbReference type="Gene3D" id="1.50.10.100">
    <property type="entry name" value="Chondroitin AC/alginate lyase"/>
    <property type="match status" value="1"/>
</dbReference>
<dbReference type="AlphaFoldDB" id="A0A6I2MNK1"/>
<dbReference type="Gene3D" id="2.70.98.70">
    <property type="match status" value="1"/>
</dbReference>
<dbReference type="PANTHER" id="PTHR38045">
    <property type="entry name" value="CHROMOSOME 1, WHOLE GENOME SHOTGUN SEQUENCE"/>
    <property type="match status" value="1"/>
</dbReference>
<dbReference type="Proteomes" id="UP000443153">
    <property type="component" value="Unassembled WGS sequence"/>
</dbReference>
<dbReference type="RefSeq" id="WP_154368033.1">
    <property type="nucleotide sequence ID" value="NZ_WKJH01000024.1"/>
</dbReference>
<organism evidence="2 3">
    <name type="scientific">Maribacter luteus</name>
    <dbReference type="NCBI Taxonomy" id="2594478"/>
    <lineage>
        <taxon>Bacteria</taxon>
        <taxon>Pseudomonadati</taxon>
        <taxon>Bacteroidota</taxon>
        <taxon>Flavobacteriia</taxon>
        <taxon>Flavobacteriales</taxon>
        <taxon>Flavobacteriaceae</taxon>
        <taxon>Maribacter</taxon>
    </lineage>
</organism>
<keyword evidence="1" id="KW-0732">Signal</keyword>
<evidence type="ECO:0008006" key="4">
    <source>
        <dbReference type="Google" id="ProtNLM"/>
    </source>
</evidence>
<sequence>MNIRKIIKSLISFGFLLCFAIAFGYENQKGDTLDIGEYLKYVDGDKIYPSVKQMEMLKAVMPIEAFQPAPAISNREYWEKIANSSSGQAYLKSALEKLGKQPEVPITDEIYRRANLEGNRGIYKPRYYRTMDRLEHFILGECLENKGRFLPQIKVYIQAIMEMKSWLHPNHDDKDNGVLEGRRVSIDLGARKFGMVLAMAEVLLRDKLSDTLRKEIAGQLQWRIVDTYLKSCSILDENNKWIKSTSNWNSVCTSGTIFTTIATSDKEEERLAAVGSALNSMKYYLSGFGEDGYCSEGLGYWGYGFGHYLYLAQILYDYTGGKINLFAADNPEKLKNVGNFPEKFEIQNERCAPFSDGVSTISKKGSNFANVLSAMYYGAIKPSEFRMEEAAEQLVAWAHPKAFTPEENPIEGKTELPDHSYFDDFGMVISRGKQQEPFSIAVKAGHNAENHNHSDVGTYVLVYDNDLISGDIGAPSYTAGAFSPDNKARSSWGHPVPRVNGKLQSNGNEFSGKITETEFSIDRDIVVMDIKPAYVVEGLQKLERTLVNNKKGKGTITITDSFKASEPMTFGTAVMVSDAYEVLDDHTILITTENQQVKVEIMAEGGVVGVLPEIVPVKHLRSGKTAYRIGIDYVAPLRSGSITVRFTPYH</sequence>
<dbReference type="PANTHER" id="PTHR38045:SF1">
    <property type="entry name" value="HEPARINASE II_III-LIKE PROTEIN"/>
    <property type="match status" value="1"/>
</dbReference>
<reference evidence="2 3" key="1">
    <citation type="submission" date="2019-11" db="EMBL/GenBank/DDBJ databases">
        <title>Maribacter lutea sp. nov., a marine bacterium isolated from intertidal sand.</title>
        <authorList>
            <person name="Liu A."/>
        </authorList>
    </citation>
    <scope>NUCLEOTIDE SEQUENCE [LARGE SCALE GENOMIC DNA]</scope>
    <source>
        <strain evidence="2 3">RZ05</strain>
    </source>
</reference>
<evidence type="ECO:0000313" key="3">
    <source>
        <dbReference type="Proteomes" id="UP000443153"/>
    </source>
</evidence>
<gene>
    <name evidence="2" type="ORF">GJ691_14205</name>
</gene>
<proteinExistence type="predicted"/>
<protein>
    <recommendedName>
        <fullName evidence="4">Heparinase</fullName>
    </recommendedName>
</protein>